<evidence type="ECO:0000259" key="15">
    <source>
        <dbReference type="PROSITE" id="PS51340"/>
    </source>
</evidence>
<evidence type="ECO:0000256" key="12">
    <source>
        <dbReference type="ARBA" id="ARBA00023027"/>
    </source>
</evidence>
<evidence type="ECO:0000256" key="10">
    <source>
        <dbReference type="ARBA" id="ARBA00023002"/>
    </source>
</evidence>
<dbReference type="Pfam" id="PF00111">
    <property type="entry name" value="Fer2"/>
    <property type="match status" value="1"/>
</dbReference>
<dbReference type="InterPro" id="IPR001041">
    <property type="entry name" value="2Fe-2S_ferredoxin-type"/>
</dbReference>
<comment type="cofactor">
    <cofactor evidence="1">
        <name>heme b</name>
        <dbReference type="ChEBI" id="CHEBI:60344"/>
    </cofactor>
</comment>
<comment type="caution">
    <text evidence="17">The sequence shown here is derived from an EMBL/GenBank/DDBJ whole genome shotgun (WGS) entry which is preliminary data.</text>
</comment>
<dbReference type="OrthoDB" id="9796486at2"/>
<dbReference type="InterPro" id="IPR017938">
    <property type="entry name" value="Riboflavin_synthase-like_b-brl"/>
</dbReference>
<keyword evidence="12" id="KW-0520">NAD</keyword>
<keyword evidence="9" id="KW-0521">NADP</keyword>
<keyword evidence="7" id="KW-0479">Metal-binding</keyword>
<dbReference type="SUPFAM" id="SSF50800">
    <property type="entry name" value="PK beta-barrel domain-like"/>
    <property type="match status" value="1"/>
</dbReference>
<organism evidence="17 18">
    <name type="scientific">Caballeronia humi</name>
    <dbReference type="NCBI Taxonomy" id="326474"/>
    <lineage>
        <taxon>Bacteria</taxon>
        <taxon>Pseudomonadati</taxon>
        <taxon>Pseudomonadota</taxon>
        <taxon>Betaproteobacteria</taxon>
        <taxon>Burkholderiales</taxon>
        <taxon>Burkholderiaceae</taxon>
        <taxon>Caballeronia</taxon>
    </lineage>
</organism>
<dbReference type="InterPro" id="IPR036010">
    <property type="entry name" value="2Fe-2S_ferredoxin-like_sf"/>
</dbReference>
<keyword evidence="5" id="KW-0349">Heme</keyword>
<dbReference type="AlphaFoldDB" id="A0A158JBV5"/>
<evidence type="ECO:0000256" key="8">
    <source>
        <dbReference type="ARBA" id="ARBA00022827"/>
    </source>
</evidence>
<dbReference type="PROSITE" id="PS51340">
    <property type="entry name" value="MOSC"/>
    <property type="match status" value="1"/>
</dbReference>
<dbReference type="InterPro" id="IPR005163">
    <property type="entry name" value="Tri_helical_YiiM-like"/>
</dbReference>
<dbReference type="Gene3D" id="2.40.30.10">
    <property type="entry name" value="Translation factors"/>
    <property type="match status" value="1"/>
</dbReference>
<reference evidence="17" key="1">
    <citation type="submission" date="2016-01" db="EMBL/GenBank/DDBJ databases">
        <authorList>
            <person name="Peeters C."/>
        </authorList>
    </citation>
    <scope>NUCLEOTIDE SEQUENCE [LARGE SCALE GENOMIC DNA]</scope>
    <source>
        <strain evidence="17">LMG 22934</strain>
    </source>
</reference>
<evidence type="ECO:0000256" key="5">
    <source>
        <dbReference type="ARBA" id="ARBA00022617"/>
    </source>
</evidence>
<dbReference type="GO" id="GO:0030170">
    <property type="term" value="F:pyridoxal phosphate binding"/>
    <property type="evidence" value="ECO:0007669"/>
    <property type="project" value="InterPro"/>
</dbReference>
<accession>A0A158JBV5</accession>
<dbReference type="PANTHER" id="PTHR30212:SF2">
    <property type="entry name" value="PROTEIN YIIM"/>
    <property type="match status" value="1"/>
</dbReference>
<name>A0A158JBV5_9BURK</name>
<dbReference type="EMBL" id="FCNW02000071">
    <property type="protein sequence ID" value="SAL65871.1"/>
    <property type="molecule type" value="Genomic_DNA"/>
</dbReference>
<evidence type="ECO:0000256" key="6">
    <source>
        <dbReference type="ARBA" id="ARBA00022630"/>
    </source>
</evidence>
<dbReference type="SUPFAM" id="SSF52343">
    <property type="entry name" value="Ferredoxin reductase-like, C-terminal NADP-linked domain"/>
    <property type="match status" value="1"/>
</dbReference>
<dbReference type="PANTHER" id="PTHR30212">
    <property type="entry name" value="PROTEIN YIIM"/>
    <property type="match status" value="1"/>
</dbReference>
<dbReference type="Pfam" id="PF00175">
    <property type="entry name" value="NAD_binding_1"/>
    <property type="match status" value="1"/>
</dbReference>
<dbReference type="EC" id="1.14.12.17" evidence="4"/>
<dbReference type="InterPro" id="IPR012675">
    <property type="entry name" value="Beta-grasp_dom_sf"/>
</dbReference>
<dbReference type="STRING" id="326474.AWB65_06253"/>
<keyword evidence="8" id="KW-0274">FAD</keyword>
<dbReference type="PRINTS" id="PR00409">
    <property type="entry name" value="PHDIOXRDTASE"/>
</dbReference>
<keyword evidence="11" id="KW-0408">Iron</keyword>
<dbReference type="Pfam" id="PF03475">
    <property type="entry name" value="YiiM_3-alpha"/>
    <property type="match status" value="1"/>
</dbReference>
<dbReference type="PROSITE" id="PS51384">
    <property type="entry name" value="FAD_FR"/>
    <property type="match status" value="1"/>
</dbReference>
<dbReference type="Pfam" id="PF03473">
    <property type="entry name" value="MOSC"/>
    <property type="match status" value="1"/>
</dbReference>
<evidence type="ECO:0000256" key="7">
    <source>
        <dbReference type="ARBA" id="ARBA00022723"/>
    </source>
</evidence>
<comment type="catalytic activity">
    <reaction evidence="14">
        <text>2 nitric oxide + NADPH + 2 O2 = 2 nitrate + NADP(+) + H(+)</text>
        <dbReference type="Rhea" id="RHEA:19465"/>
        <dbReference type="ChEBI" id="CHEBI:15378"/>
        <dbReference type="ChEBI" id="CHEBI:15379"/>
        <dbReference type="ChEBI" id="CHEBI:16480"/>
        <dbReference type="ChEBI" id="CHEBI:17632"/>
        <dbReference type="ChEBI" id="CHEBI:57783"/>
        <dbReference type="ChEBI" id="CHEBI:58349"/>
        <dbReference type="EC" id="1.14.12.17"/>
    </reaction>
</comment>
<dbReference type="Gene3D" id="2.40.33.20">
    <property type="entry name" value="PK beta-barrel domain-like"/>
    <property type="match status" value="1"/>
</dbReference>
<gene>
    <name evidence="17" type="ORF">AWB65_06253</name>
</gene>
<dbReference type="InterPro" id="IPR001433">
    <property type="entry name" value="OxRdtase_FAD/NAD-bd"/>
</dbReference>
<comment type="cofactor">
    <cofactor evidence="2">
        <name>FAD</name>
        <dbReference type="ChEBI" id="CHEBI:57692"/>
    </cofactor>
</comment>
<dbReference type="CDD" id="cd00207">
    <property type="entry name" value="fer2"/>
    <property type="match status" value="1"/>
</dbReference>
<dbReference type="InterPro" id="IPR011037">
    <property type="entry name" value="Pyrv_Knase-like_insert_dom_sf"/>
</dbReference>
<comment type="similarity">
    <text evidence="3">In the C-terminal section; belongs to the flavoprotein pyridine nucleotide cytochrome reductase family.</text>
</comment>
<dbReference type="RefSeq" id="WP_087670780.1">
    <property type="nucleotide sequence ID" value="NZ_FCNW02000071.1"/>
</dbReference>
<dbReference type="CDD" id="cd06184">
    <property type="entry name" value="flavohem_like_fad_nad_binding"/>
    <property type="match status" value="1"/>
</dbReference>
<evidence type="ECO:0000256" key="14">
    <source>
        <dbReference type="ARBA" id="ARBA00049433"/>
    </source>
</evidence>
<dbReference type="InterPro" id="IPR052353">
    <property type="entry name" value="Benzoxazolinone_Detox_Enz"/>
</dbReference>
<comment type="catalytic activity">
    <reaction evidence="13">
        <text>2 nitric oxide + NADH + 2 O2 = 2 nitrate + NAD(+) + H(+)</text>
        <dbReference type="Rhea" id="RHEA:19469"/>
        <dbReference type="ChEBI" id="CHEBI:15378"/>
        <dbReference type="ChEBI" id="CHEBI:15379"/>
        <dbReference type="ChEBI" id="CHEBI:16480"/>
        <dbReference type="ChEBI" id="CHEBI:17632"/>
        <dbReference type="ChEBI" id="CHEBI:57540"/>
        <dbReference type="ChEBI" id="CHEBI:57945"/>
        <dbReference type="EC" id="1.14.12.17"/>
    </reaction>
</comment>
<dbReference type="Pfam" id="PF00970">
    <property type="entry name" value="FAD_binding_6"/>
    <property type="match status" value="1"/>
</dbReference>
<evidence type="ECO:0000256" key="4">
    <source>
        <dbReference type="ARBA" id="ARBA00012229"/>
    </source>
</evidence>
<dbReference type="SUPFAM" id="SSF63380">
    <property type="entry name" value="Riboflavin synthase domain-like"/>
    <property type="match status" value="1"/>
</dbReference>
<feature type="domain" description="MOSC" evidence="15">
    <location>
        <begin position="29"/>
        <end position="164"/>
    </location>
</feature>
<evidence type="ECO:0000256" key="11">
    <source>
        <dbReference type="ARBA" id="ARBA00023004"/>
    </source>
</evidence>
<evidence type="ECO:0000256" key="13">
    <source>
        <dbReference type="ARBA" id="ARBA00048649"/>
    </source>
</evidence>
<evidence type="ECO:0000256" key="9">
    <source>
        <dbReference type="ARBA" id="ARBA00022857"/>
    </source>
</evidence>
<keyword evidence="6" id="KW-0285">Flavoprotein</keyword>
<dbReference type="GO" id="GO:0008941">
    <property type="term" value="F:nitric oxide dioxygenase NAD(P)H activity"/>
    <property type="evidence" value="ECO:0007669"/>
    <property type="project" value="UniProtKB-EC"/>
</dbReference>
<proteinExistence type="inferred from homology"/>
<evidence type="ECO:0000256" key="1">
    <source>
        <dbReference type="ARBA" id="ARBA00001970"/>
    </source>
</evidence>
<dbReference type="InterPro" id="IPR039261">
    <property type="entry name" value="FNR_nucleotide-bd"/>
</dbReference>
<dbReference type="Gene3D" id="3.10.20.30">
    <property type="match status" value="1"/>
</dbReference>
<feature type="domain" description="FAD-binding FR-type" evidence="16">
    <location>
        <begin position="236"/>
        <end position="341"/>
    </location>
</feature>
<evidence type="ECO:0000256" key="2">
    <source>
        <dbReference type="ARBA" id="ARBA00001974"/>
    </source>
</evidence>
<dbReference type="InterPro" id="IPR008333">
    <property type="entry name" value="Cbr1-like_FAD-bd_dom"/>
</dbReference>
<keyword evidence="10" id="KW-0560">Oxidoreductase</keyword>
<sequence>MARLLSVNVGLPRDIEWKGRTVHTGIWKHPVQGRCWAGRLNLNGDGQGDLGGHGGEQRAVFVYQIESSRYWCEQLKRTDFVHGQFGENFTIEGMPDDDVCIGDRYRIGGALFEVTQPRVTCYRVGIRTNEPRMPALLTSSGRPGFYFRVLQEGEVGAGDEIVKVGEADARMTVAQINALLYSPDHARDRLERALRIDALSPGWRGSFEALLRSQVAGAGSGNAGLAPRSAAHPVVPGFRPLRVASIVPESAEVVSFTFESNDSQPLPAAQPGQYIVLRLNPTPGGPPLLRSYSLSGDQSAERYRISVKLEPDGRAGTYLHQHLRVGDTIDVSAPRGSFVLLPGERPVVLLSAGIGVTPVLAMLHALSTARLTQPIWWIHAARDGQHHPFDAEARHIMLALARVHRHVCYSKPHANDRLGEDYDAIGHLSQQVLDEIGIPRDADVYLCGPVRFMADMKTALANLGFAPQSVHAETFNGGESLNPGIVGGASRAPHVPEGDTGTGPLVSFARSGVAAHWNPSVYESILELAEACDVPVRWSCRSGVCHNCESGLVSGAVGYEPDPLDPPASGNLLICCARPQGDVVIDI</sequence>
<dbReference type="GO" id="GO:0051536">
    <property type="term" value="F:iron-sulfur cluster binding"/>
    <property type="evidence" value="ECO:0007669"/>
    <property type="project" value="InterPro"/>
</dbReference>
<evidence type="ECO:0000256" key="3">
    <source>
        <dbReference type="ARBA" id="ARBA00006401"/>
    </source>
</evidence>
<dbReference type="Proteomes" id="UP000054977">
    <property type="component" value="Unassembled WGS sequence"/>
</dbReference>
<dbReference type="InterPro" id="IPR005302">
    <property type="entry name" value="MoCF_Sase_C"/>
</dbReference>
<dbReference type="FunFam" id="3.40.50.80:FF:000010">
    <property type="entry name" value="Flavohemoprotein"/>
    <property type="match status" value="1"/>
</dbReference>
<evidence type="ECO:0000313" key="18">
    <source>
        <dbReference type="Proteomes" id="UP000054977"/>
    </source>
</evidence>
<dbReference type="InterPro" id="IPR017927">
    <property type="entry name" value="FAD-bd_FR_type"/>
</dbReference>
<evidence type="ECO:0000259" key="16">
    <source>
        <dbReference type="PROSITE" id="PS51384"/>
    </source>
</evidence>
<dbReference type="GO" id="GO:0030151">
    <property type="term" value="F:molybdenum ion binding"/>
    <property type="evidence" value="ECO:0007669"/>
    <property type="project" value="InterPro"/>
</dbReference>
<dbReference type="SUPFAM" id="SSF54292">
    <property type="entry name" value="2Fe-2S ferredoxin-like"/>
    <property type="match status" value="1"/>
</dbReference>
<dbReference type="Gene3D" id="3.40.50.80">
    <property type="entry name" value="Nucleotide-binding domain of ferredoxin-NADP reductase (FNR) module"/>
    <property type="match status" value="1"/>
</dbReference>
<keyword evidence="18" id="KW-1185">Reference proteome</keyword>
<protein>
    <recommendedName>
        <fullName evidence="4">nitric oxide dioxygenase</fullName>
        <ecNumber evidence="4">1.14.12.17</ecNumber>
    </recommendedName>
</protein>
<evidence type="ECO:0000313" key="17">
    <source>
        <dbReference type="EMBL" id="SAL65871.1"/>
    </source>
</evidence>